<feature type="coiled-coil region" evidence="1">
    <location>
        <begin position="146"/>
        <end position="201"/>
    </location>
</feature>
<name>A0A7X9RSK3_9BACT</name>
<protein>
    <submittedName>
        <fullName evidence="3">Uncharacterized protein</fullName>
    </submittedName>
</protein>
<dbReference type="AlphaFoldDB" id="A0A7X9RSK3"/>
<keyword evidence="1" id="KW-0175">Coiled coil</keyword>
<comment type="caution">
    <text evidence="3">The sequence shown here is derived from an EMBL/GenBank/DDBJ whole genome shotgun (WGS) entry which is preliminary data.</text>
</comment>
<keyword evidence="2" id="KW-0812">Transmembrane</keyword>
<gene>
    <name evidence="3" type="ORF">HHU12_04325</name>
</gene>
<feature type="transmembrane region" description="Helical" evidence="2">
    <location>
        <begin position="43"/>
        <end position="62"/>
    </location>
</feature>
<accession>A0A7X9RSK3</accession>
<keyword evidence="2" id="KW-0472">Membrane</keyword>
<dbReference type="EMBL" id="JABANE010000008">
    <property type="protein sequence ID" value="NME67186.1"/>
    <property type="molecule type" value="Genomic_DNA"/>
</dbReference>
<evidence type="ECO:0000313" key="4">
    <source>
        <dbReference type="Proteomes" id="UP000576082"/>
    </source>
</evidence>
<dbReference type="Gene3D" id="1.10.287.1490">
    <property type="match status" value="1"/>
</dbReference>
<feature type="transmembrane region" description="Helical" evidence="2">
    <location>
        <begin position="12"/>
        <end position="31"/>
    </location>
</feature>
<reference evidence="3 4" key="1">
    <citation type="submission" date="2020-04" db="EMBL/GenBank/DDBJ databases">
        <title>Flammeovirga sp. SR4, a novel species isolated from seawater.</title>
        <authorList>
            <person name="Wang X."/>
        </authorList>
    </citation>
    <scope>NUCLEOTIDE SEQUENCE [LARGE SCALE GENOMIC DNA]</scope>
    <source>
        <strain evidence="3 4">ATCC 23126</strain>
    </source>
</reference>
<evidence type="ECO:0000256" key="2">
    <source>
        <dbReference type="SAM" id="Phobius"/>
    </source>
</evidence>
<dbReference type="SUPFAM" id="SSF57997">
    <property type="entry name" value="Tropomyosin"/>
    <property type="match status" value="1"/>
</dbReference>
<sequence>MKTVDKLLSITNLIRVGMYTILVVFCAKVVARITTLEVNDTVLVANVLFASILSMMIVKAYLKNKLNEVEKAEKRCQSLENQLLEATNIIKSMKHENQSLESDLETSRFDLQTLKKKHDSLDRLFEETTHTLEEQRNVNLSLRGEVKSLRNVEKSLNETVDKLNNEVLQLESKTNELQIDLRSADETLAVQRNEIESLANVSEDWKKKYKSIVASASRKGIKLADLQVEKVG</sequence>
<feature type="coiled-coil region" evidence="1">
    <location>
        <begin position="62"/>
        <end position="117"/>
    </location>
</feature>
<keyword evidence="2" id="KW-1133">Transmembrane helix</keyword>
<evidence type="ECO:0000256" key="1">
    <source>
        <dbReference type="SAM" id="Coils"/>
    </source>
</evidence>
<proteinExistence type="predicted"/>
<organism evidence="3 4">
    <name type="scientific">Flammeovirga aprica JL-4</name>
    <dbReference type="NCBI Taxonomy" id="694437"/>
    <lineage>
        <taxon>Bacteria</taxon>
        <taxon>Pseudomonadati</taxon>
        <taxon>Bacteroidota</taxon>
        <taxon>Cytophagia</taxon>
        <taxon>Cytophagales</taxon>
        <taxon>Flammeovirgaceae</taxon>
        <taxon>Flammeovirga</taxon>
    </lineage>
</organism>
<dbReference type="Proteomes" id="UP000576082">
    <property type="component" value="Unassembled WGS sequence"/>
</dbReference>
<evidence type="ECO:0000313" key="3">
    <source>
        <dbReference type="EMBL" id="NME67186.1"/>
    </source>
</evidence>
<keyword evidence="4" id="KW-1185">Reference proteome</keyword>